<reference evidence="1 2" key="1">
    <citation type="journal article" date="2019" name="Int. J. Syst. Evol. Microbiol.">
        <title>The Global Catalogue of Microorganisms (GCM) 10K type strain sequencing project: providing services to taxonomists for standard genome sequencing and annotation.</title>
        <authorList>
            <consortium name="The Broad Institute Genomics Platform"/>
            <consortium name="The Broad Institute Genome Sequencing Center for Infectious Disease"/>
            <person name="Wu L."/>
            <person name="Ma J."/>
        </authorList>
    </citation>
    <scope>NUCLEOTIDE SEQUENCE [LARGE SCALE GENOMIC DNA]</scope>
    <source>
        <strain evidence="1 2">JCM 15933</strain>
    </source>
</reference>
<protein>
    <submittedName>
        <fullName evidence="1">Uncharacterized protein</fullName>
    </submittedName>
</protein>
<organism evidence="1 2">
    <name type="scientific">Dactylosporangium maewongense</name>
    <dbReference type="NCBI Taxonomy" id="634393"/>
    <lineage>
        <taxon>Bacteria</taxon>
        <taxon>Bacillati</taxon>
        <taxon>Actinomycetota</taxon>
        <taxon>Actinomycetes</taxon>
        <taxon>Micromonosporales</taxon>
        <taxon>Micromonosporaceae</taxon>
        <taxon>Dactylosporangium</taxon>
    </lineage>
</organism>
<dbReference type="RefSeq" id="WP_344507707.1">
    <property type="nucleotide sequence ID" value="NZ_BAAAQD010000017.1"/>
</dbReference>
<evidence type="ECO:0000313" key="1">
    <source>
        <dbReference type="EMBL" id="GAA1544232.1"/>
    </source>
</evidence>
<dbReference type="EMBL" id="BAAAQD010000017">
    <property type="protein sequence ID" value="GAA1544232.1"/>
    <property type="molecule type" value="Genomic_DNA"/>
</dbReference>
<gene>
    <name evidence="1" type="ORF">GCM10009827_075100</name>
</gene>
<name>A0ABN2BQE4_9ACTN</name>
<accession>A0ABN2BQE4</accession>
<evidence type="ECO:0000313" key="2">
    <source>
        <dbReference type="Proteomes" id="UP001501470"/>
    </source>
</evidence>
<sequence length="267" mass="29068">MSTPTALAAFAEHLRGCRRLAGEPSLREIERLTRQAGRPYPRATIDDKLQGRTVPDWGFVEAFVAACDRNAGGTGDVDLTYWRREHLRMLADLAAQRAERRNAPVEPEAPLEVTVKLHDVGFVVTRGPNGLEEVPGSGHRVRLVVEAPSMPAVVLHALRPVVLSRRETPAGDFNPHLGSVDVRQFDVFLDEPAPRLLPIGGGADFPFKVAPADPEVFDLVVHLDSGDVEWALDLEWTCAGRSGVRRVDLAGHPFRTIADTSTANGAA</sequence>
<proteinExistence type="predicted"/>
<keyword evidence="2" id="KW-1185">Reference proteome</keyword>
<dbReference type="Proteomes" id="UP001501470">
    <property type="component" value="Unassembled WGS sequence"/>
</dbReference>
<comment type="caution">
    <text evidence="1">The sequence shown here is derived from an EMBL/GenBank/DDBJ whole genome shotgun (WGS) entry which is preliminary data.</text>
</comment>